<dbReference type="Pfam" id="PF14516">
    <property type="entry name" value="AAA_35"/>
    <property type="match status" value="1"/>
</dbReference>
<dbReference type="EMBL" id="CAADFM010000083">
    <property type="protein sequence ID" value="VFK13192.1"/>
    <property type="molecule type" value="Genomic_DNA"/>
</dbReference>
<dbReference type="Gene3D" id="2.180.10.10">
    <property type="entry name" value="RHS repeat-associated core"/>
    <property type="match status" value="1"/>
</dbReference>
<evidence type="ECO:0000313" key="1">
    <source>
        <dbReference type="EMBL" id="VFK13192.1"/>
    </source>
</evidence>
<reference evidence="1" key="1">
    <citation type="submission" date="2019-02" db="EMBL/GenBank/DDBJ databases">
        <authorList>
            <person name="Gruber-Vodicka R. H."/>
            <person name="Seah K. B. B."/>
        </authorList>
    </citation>
    <scope>NUCLEOTIDE SEQUENCE</scope>
    <source>
        <strain evidence="1">BECK_S312</strain>
        <strain evidence="2">BECK_S426</strain>
    </source>
</reference>
<dbReference type="EMBL" id="CAADFP010000084">
    <property type="protein sequence ID" value="VFK29290.1"/>
    <property type="molecule type" value="Genomic_DNA"/>
</dbReference>
<accession>A0A450W815</accession>
<dbReference type="AlphaFoldDB" id="A0A450W815"/>
<protein>
    <submittedName>
        <fullName evidence="1">YD repeat-containing protein</fullName>
    </submittedName>
</protein>
<organism evidence="1">
    <name type="scientific">Candidatus Kentrum sp. LPFa</name>
    <dbReference type="NCBI Taxonomy" id="2126335"/>
    <lineage>
        <taxon>Bacteria</taxon>
        <taxon>Pseudomonadati</taxon>
        <taxon>Pseudomonadota</taxon>
        <taxon>Gammaproteobacteria</taxon>
        <taxon>Candidatus Kentrum</taxon>
    </lineage>
</organism>
<dbReference type="Gene3D" id="3.40.50.300">
    <property type="entry name" value="P-loop containing nucleotide triphosphate hydrolases"/>
    <property type="match status" value="1"/>
</dbReference>
<proteinExistence type="predicted"/>
<evidence type="ECO:0000313" key="2">
    <source>
        <dbReference type="EMBL" id="VFK29290.1"/>
    </source>
</evidence>
<dbReference type="InterPro" id="IPR027417">
    <property type="entry name" value="P-loop_NTPase"/>
</dbReference>
<gene>
    <name evidence="1" type="ORF">BECKLPF1236A_GA0070988_100839</name>
    <name evidence="2" type="ORF">BECKLPF1236C_GA0070990_100849</name>
</gene>
<dbReference type="SUPFAM" id="SSF52540">
    <property type="entry name" value="P-loop containing nucleoside triphosphate hydrolases"/>
    <property type="match status" value="1"/>
</dbReference>
<dbReference type="NCBIfam" id="TIGR01643">
    <property type="entry name" value="YD_repeat_2x"/>
    <property type="match status" value="1"/>
</dbReference>
<dbReference type="InterPro" id="IPR006530">
    <property type="entry name" value="YD"/>
</dbReference>
<name>A0A450W815_9GAMM</name>
<sequence>MKPSTTPPSTFYVTGGTLPLDAPSYVERRADDKLFQALQGGELCYVLTSRQMGKSSLMVRAADRLRRNGAAVAVLDLTALGRNLTPEQWHDGLLLRLGEQLDLEDELEAFRETHGHLAPLQRAMQALRGVVLERIRAPVVVFLDEIDVVRSLPFSSDEFFAALQALFNARAESPELRRLTFCLLGVATPSDLIRDVRTTPFNIGRRIELDDFTPAEAAPLGRGLHENEETARRLLQRVLYWSGGHPYLTQRLCRAIAADAAITCAEGVDRICEALFLSSRARETEDNLVFARNRALNPELDHVALLELYARIHEQRPIPDNPTDPLTGALRLAGLTRVRAGYLKVSNRIYRRVFDHAWIDANLPDEERESAVYYRVFTRRFGLPVGIGRLTKEQARCRAVSYKFIRQGRGRMPYKVQAVDSADRLTAKHEQATHVELAAPRLPADRKNQVLSQECQWEFITDAAGRIVYEKAHDAQNNLVWGLVYSPASPGQPAHAHYIGPDGFPRASRNTLAKFVEIDYSPHGDEIGVRYFDRQRRPQLGGNDRVYSRQRAFDQRGLVLEESALDAEGQPMPDKNGVHKRIFAYDSEGNQTEVANFDTAGQPVLSEDGVHKWTARYDERGNLIEQAYFDTAGQPVLDKDGDHKWTARYDERGNLIEVALFDTAGKPMLDKDGVHKVTARYDERGNQIEQAYFDTAGQPVLHKDGYHKATIRYDERGNLIEVTRFDTDGNPIDP</sequence>